<dbReference type="GO" id="GO:0030026">
    <property type="term" value="P:intracellular manganese ion homeostasis"/>
    <property type="evidence" value="ECO:0007669"/>
    <property type="project" value="InterPro"/>
</dbReference>
<accession>A0A3B0S8N7</accession>
<dbReference type="InterPro" id="IPR008217">
    <property type="entry name" value="Ccc1_fam"/>
</dbReference>
<evidence type="ECO:0008006" key="6">
    <source>
        <dbReference type="Google" id="ProtNLM"/>
    </source>
</evidence>
<dbReference type="PANTHER" id="PTHR31851">
    <property type="entry name" value="FE(2+)/MN(2+) TRANSPORTER PCL1"/>
    <property type="match status" value="1"/>
</dbReference>
<organism evidence="5">
    <name type="scientific">hydrothermal vent metagenome</name>
    <dbReference type="NCBI Taxonomy" id="652676"/>
    <lineage>
        <taxon>unclassified sequences</taxon>
        <taxon>metagenomes</taxon>
        <taxon>ecological metagenomes</taxon>
    </lineage>
</organism>
<dbReference type="AlphaFoldDB" id="A0A3B0S8N7"/>
<evidence type="ECO:0000256" key="2">
    <source>
        <dbReference type="ARBA" id="ARBA00022692"/>
    </source>
</evidence>
<proteinExistence type="predicted"/>
<evidence type="ECO:0000256" key="3">
    <source>
        <dbReference type="ARBA" id="ARBA00022989"/>
    </source>
</evidence>
<evidence type="ECO:0000313" key="5">
    <source>
        <dbReference type="EMBL" id="VAW02675.1"/>
    </source>
</evidence>
<dbReference type="EMBL" id="UOEK01000239">
    <property type="protein sequence ID" value="VAW02675.1"/>
    <property type="molecule type" value="Genomic_DNA"/>
</dbReference>
<reference evidence="5" key="1">
    <citation type="submission" date="2018-06" db="EMBL/GenBank/DDBJ databases">
        <authorList>
            <person name="Zhirakovskaya E."/>
        </authorList>
    </citation>
    <scope>NUCLEOTIDE SEQUENCE</scope>
</reference>
<protein>
    <recommendedName>
        <fullName evidence="6">Nodulin 21-related protein</fullName>
    </recommendedName>
</protein>
<comment type="subcellular location">
    <subcellularLocation>
        <location evidence="1">Endomembrane system</location>
        <topology evidence="1">Multi-pass membrane protein</topology>
    </subcellularLocation>
</comment>
<keyword evidence="4" id="KW-0472">Membrane</keyword>
<dbReference type="Pfam" id="PF01988">
    <property type="entry name" value="VIT1"/>
    <property type="match status" value="1"/>
</dbReference>
<name>A0A3B0S8N7_9ZZZZ</name>
<keyword evidence="3" id="KW-1133">Transmembrane helix</keyword>
<evidence type="ECO:0000256" key="4">
    <source>
        <dbReference type="ARBA" id="ARBA00023136"/>
    </source>
</evidence>
<dbReference type="GO" id="GO:0012505">
    <property type="term" value="C:endomembrane system"/>
    <property type="evidence" value="ECO:0007669"/>
    <property type="project" value="UniProtKB-SubCell"/>
</dbReference>
<dbReference type="GO" id="GO:0005384">
    <property type="term" value="F:manganese ion transmembrane transporter activity"/>
    <property type="evidence" value="ECO:0007669"/>
    <property type="project" value="InterPro"/>
</dbReference>
<keyword evidence="2" id="KW-0812">Transmembrane</keyword>
<gene>
    <name evidence="5" type="ORF">MNBD_ACTINO02-827</name>
</gene>
<evidence type="ECO:0000256" key="1">
    <source>
        <dbReference type="ARBA" id="ARBA00004127"/>
    </source>
</evidence>
<sequence length="241" mass="25902">MRETPINEPVPYEPHIGQSRQYWRDIILGVNDGLVSTLLLVAGVVGGGLSSTIILLTVLAGAVAGAISMAAGEYLATESQREILDAELRLEREHIRDHREMEVEQLAEMFTDIGVSGEKLGIVVEAFSETDDILLNSMKVLEFGVVDSEVRSSYKAMFFSGSLFLVGSLTSVIPFLFDISPTRGLAIASALTAVGLFIVGWVKASVTRRNRILDGFANLLIAGLGGVLAYFIGDVVQSLIG</sequence>